<dbReference type="Proteomes" id="UP000236413">
    <property type="component" value="Unassembled WGS sequence"/>
</dbReference>
<name>A0A316WMU6_9FLAO</name>
<gene>
    <name evidence="1" type="ORF">C1634_010640</name>
</gene>
<organism evidence="1 2">
    <name type="scientific">Chryseobacterium viscerum</name>
    <dbReference type="NCBI Taxonomy" id="1037377"/>
    <lineage>
        <taxon>Bacteria</taxon>
        <taxon>Pseudomonadati</taxon>
        <taxon>Bacteroidota</taxon>
        <taxon>Flavobacteriia</taxon>
        <taxon>Flavobacteriales</taxon>
        <taxon>Weeksellaceae</taxon>
        <taxon>Chryseobacterium group</taxon>
        <taxon>Chryseobacterium</taxon>
    </lineage>
</organism>
<sequence>MKNKLRKIVIDNKEYLYIVTDQFHFETDTNTLTLKVFLSGQKKTPLIIQFVTVEYYIIGQPLKSGIKLKNKITDSEDVINLNEPKYIRQLILQGIKNGWSGTNPIEIQDGLIYLNEMGFETDELSPGK</sequence>
<evidence type="ECO:0000313" key="2">
    <source>
        <dbReference type="Proteomes" id="UP000236413"/>
    </source>
</evidence>
<dbReference type="AlphaFoldDB" id="A0A316WMU6"/>
<dbReference type="EMBL" id="PPEG02000004">
    <property type="protein sequence ID" value="PWN61723.1"/>
    <property type="molecule type" value="Genomic_DNA"/>
</dbReference>
<comment type="caution">
    <text evidence="1">The sequence shown here is derived from an EMBL/GenBank/DDBJ whole genome shotgun (WGS) entry which is preliminary data.</text>
</comment>
<proteinExistence type="predicted"/>
<evidence type="ECO:0000313" key="1">
    <source>
        <dbReference type="EMBL" id="PWN61723.1"/>
    </source>
</evidence>
<protein>
    <submittedName>
        <fullName evidence="1">Uncharacterized protein</fullName>
    </submittedName>
</protein>
<reference evidence="1 2" key="1">
    <citation type="submission" date="2018-04" db="EMBL/GenBank/DDBJ databases">
        <title>Chryseobacterium oncorhynchi 701B-08T from rainbow trout, and Chryseobacterium viscerum 687B-08T from diseased fish.</title>
        <authorList>
            <person name="Jeong J.-J."/>
            <person name="Lee Y.J."/>
            <person name="Pathiraja D."/>
            <person name="Park B."/>
            <person name="Choi I.-G."/>
            <person name="Kim K.D."/>
        </authorList>
    </citation>
    <scope>NUCLEOTIDE SEQUENCE [LARGE SCALE GENOMIC DNA]</scope>
    <source>
        <strain evidence="1 2">687B-08</strain>
    </source>
</reference>
<dbReference type="RefSeq" id="WP_103231815.1">
    <property type="nucleotide sequence ID" value="NZ_PPEG02000004.1"/>
</dbReference>
<accession>A0A316WMU6</accession>